<evidence type="ECO:0000256" key="9">
    <source>
        <dbReference type="ARBA" id="ARBA00023204"/>
    </source>
</evidence>
<reference evidence="11" key="2">
    <citation type="submission" date="2025-08" db="UniProtKB">
        <authorList>
            <consortium name="Ensembl"/>
        </authorList>
    </citation>
    <scope>IDENTIFICATION</scope>
</reference>
<dbReference type="GO" id="GO:0008081">
    <property type="term" value="F:phosphoric diester hydrolase activity"/>
    <property type="evidence" value="ECO:0007669"/>
    <property type="project" value="TreeGrafter"/>
</dbReference>
<reference evidence="11 12" key="1">
    <citation type="submission" date="2022-01" db="EMBL/GenBank/DDBJ databases">
        <title>A chromosome-scale genome assembly of the false clownfish, Amphiprion ocellaris.</title>
        <authorList>
            <person name="Ryu T."/>
        </authorList>
    </citation>
    <scope>NUCLEOTIDE SEQUENCE [LARGE SCALE GENOMIC DNA]</scope>
</reference>
<protein>
    <recommendedName>
        <fullName evidence="4">exodeoxyribonuclease III</fullName>
        <ecNumber evidence="4">3.1.11.2</ecNumber>
    </recommendedName>
</protein>
<dbReference type="GO" id="GO:0008311">
    <property type="term" value="F:double-stranded DNA 3'-5' DNA exonuclease activity"/>
    <property type="evidence" value="ECO:0007669"/>
    <property type="project" value="UniProtKB-EC"/>
</dbReference>
<evidence type="ECO:0000313" key="12">
    <source>
        <dbReference type="Proteomes" id="UP001501940"/>
    </source>
</evidence>
<accession>A0AAQ5XER2</accession>
<dbReference type="GO" id="GO:0046872">
    <property type="term" value="F:metal ion binding"/>
    <property type="evidence" value="ECO:0007669"/>
    <property type="project" value="UniProtKB-KW"/>
</dbReference>
<keyword evidence="8" id="KW-0460">Magnesium</keyword>
<name>A0AAQ5XER2_AMPOC</name>
<keyword evidence="12" id="KW-1185">Reference proteome</keyword>
<keyword evidence="9" id="KW-0234">DNA repair</keyword>
<evidence type="ECO:0000313" key="11">
    <source>
        <dbReference type="Ensembl" id="ENSAOCP00000037865.1"/>
    </source>
</evidence>
<evidence type="ECO:0000256" key="7">
    <source>
        <dbReference type="ARBA" id="ARBA00022801"/>
    </source>
</evidence>
<dbReference type="GO" id="GO:0003906">
    <property type="term" value="F:DNA-(apurinic or apyrimidinic site) endonuclease activity"/>
    <property type="evidence" value="ECO:0007669"/>
    <property type="project" value="TreeGrafter"/>
</dbReference>
<dbReference type="InterPro" id="IPR036691">
    <property type="entry name" value="Endo/exonu/phosph_ase_sf"/>
</dbReference>
<comment type="catalytic activity">
    <reaction evidence="1">
        <text>Exonucleolytic cleavage in the 3'- to 5'-direction to yield nucleoside 5'-phosphates.</text>
        <dbReference type="EC" id="3.1.11.2"/>
    </reaction>
</comment>
<reference evidence="11" key="3">
    <citation type="submission" date="2025-09" db="UniProtKB">
        <authorList>
            <consortium name="Ensembl"/>
        </authorList>
    </citation>
    <scope>IDENTIFICATION</scope>
</reference>
<dbReference type="InterPro" id="IPR004808">
    <property type="entry name" value="AP_endonuc_1"/>
</dbReference>
<dbReference type="InterPro" id="IPR005135">
    <property type="entry name" value="Endo/exonuclease/phosphatase"/>
</dbReference>
<dbReference type="Gene3D" id="3.60.10.10">
    <property type="entry name" value="Endonuclease/exonuclease/phosphatase"/>
    <property type="match status" value="1"/>
</dbReference>
<evidence type="ECO:0000259" key="10">
    <source>
        <dbReference type="Pfam" id="PF03372"/>
    </source>
</evidence>
<comment type="cofactor">
    <cofactor evidence="2">
        <name>Mg(2+)</name>
        <dbReference type="ChEBI" id="CHEBI:18420"/>
    </cofactor>
</comment>
<dbReference type="PANTHER" id="PTHR22748:SF26">
    <property type="entry name" value="ENDONUCLEASE_EXONUCLEASE_PHOSPHATASE DOMAIN-CONTAINING PROTEIN"/>
    <property type="match status" value="1"/>
</dbReference>
<dbReference type="Pfam" id="PF03372">
    <property type="entry name" value="Exo_endo_phos"/>
    <property type="match status" value="1"/>
</dbReference>
<dbReference type="GO" id="GO:0006284">
    <property type="term" value="P:base-excision repair"/>
    <property type="evidence" value="ECO:0007669"/>
    <property type="project" value="TreeGrafter"/>
</dbReference>
<dbReference type="AlphaFoldDB" id="A0AAQ5XER2"/>
<evidence type="ECO:0000256" key="5">
    <source>
        <dbReference type="ARBA" id="ARBA00022723"/>
    </source>
</evidence>
<keyword evidence="6" id="KW-0227">DNA damage</keyword>
<evidence type="ECO:0000256" key="4">
    <source>
        <dbReference type="ARBA" id="ARBA00012115"/>
    </source>
</evidence>
<organism evidence="11 12">
    <name type="scientific">Amphiprion ocellaris</name>
    <name type="common">Clown anemonefish</name>
    <dbReference type="NCBI Taxonomy" id="80972"/>
    <lineage>
        <taxon>Eukaryota</taxon>
        <taxon>Metazoa</taxon>
        <taxon>Chordata</taxon>
        <taxon>Craniata</taxon>
        <taxon>Vertebrata</taxon>
        <taxon>Euteleostomi</taxon>
        <taxon>Actinopterygii</taxon>
        <taxon>Neopterygii</taxon>
        <taxon>Teleostei</taxon>
        <taxon>Neoteleostei</taxon>
        <taxon>Acanthomorphata</taxon>
        <taxon>Ovalentaria</taxon>
        <taxon>Pomacentridae</taxon>
        <taxon>Amphiprion</taxon>
    </lineage>
</organism>
<sequence length="163" mass="18523">MNHPIKCNKILSHLHHLKGNVVFLQETHLKNSDHQRLKRSWVGQIFHSKFNSRARGTAILIDKNTPFIVSNTITDSNGRYIIVTGSLYNTPLILANIYAPNWDNHKFYSDLLPQVDSHYLILGGDMNMVMNPVLDRSSNKPVSISRSAQVLHSYLKTYGAVDI</sequence>
<dbReference type="EC" id="3.1.11.2" evidence="4"/>
<dbReference type="GeneTree" id="ENSGT01140000282594"/>
<dbReference type="GO" id="GO:0005634">
    <property type="term" value="C:nucleus"/>
    <property type="evidence" value="ECO:0007669"/>
    <property type="project" value="TreeGrafter"/>
</dbReference>
<proteinExistence type="inferred from homology"/>
<evidence type="ECO:0000256" key="3">
    <source>
        <dbReference type="ARBA" id="ARBA00007092"/>
    </source>
</evidence>
<dbReference type="SUPFAM" id="SSF56219">
    <property type="entry name" value="DNase I-like"/>
    <property type="match status" value="1"/>
</dbReference>
<comment type="similarity">
    <text evidence="3">Belongs to the DNA repair enzymes AP/ExoA family.</text>
</comment>
<keyword evidence="5" id="KW-0479">Metal-binding</keyword>
<keyword evidence="7" id="KW-0378">Hydrolase</keyword>
<evidence type="ECO:0000256" key="1">
    <source>
        <dbReference type="ARBA" id="ARBA00000493"/>
    </source>
</evidence>
<dbReference type="Proteomes" id="UP001501940">
    <property type="component" value="Chromosome 10"/>
</dbReference>
<dbReference type="PANTHER" id="PTHR22748">
    <property type="entry name" value="AP ENDONUCLEASE"/>
    <property type="match status" value="1"/>
</dbReference>
<evidence type="ECO:0000256" key="2">
    <source>
        <dbReference type="ARBA" id="ARBA00001946"/>
    </source>
</evidence>
<dbReference type="Ensembl" id="ENSAOCT00000036270.1">
    <property type="protein sequence ID" value="ENSAOCP00000037865.1"/>
    <property type="gene ID" value="ENSAOCG00000033856.1"/>
</dbReference>
<feature type="domain" description="Endonuclease/exonuclease/phosphatase" evidence="10">
    <location>
        <begin position="11"/>
        <end position="131"/>
    </location>
</feature>
<evidence type="ECO:0000256" key="8">
    <source>
        <dbReference type="ARBA" id="ARBA00022842"/>
    </source>
</evidence>
<evidence type="ECO:0000256" key="6">
    <source>
        <dbReference type="ARBA" id="ARBA00022763"/>
    </source>
</evidence>